<reference evidence="1 2" key="1">
    <citation type="submission" date="2021-06" db="EMBL/GenBank/DDBJ databases">
        <title>Genome sequence of Babesia caballi.</title>
        <authorList>
            <person name="Yamagishi J."/>
            <person name="Kidaka T."/>
            <person name="Ochi A."/>
        </authorList>
    </citation>
    <scope>NUCLEOTIDE SEQUENCE [LARGE SCALE GENOMIC DNA]</scope>
    <source>
        <strain evidence="1">USDA-D6B2</strain>
    </source>
</reference>
<dbReference type="EMBL" id="BPLF01000002">
    <property type="protein sequence ID" value="GIX63726.1"/>
    <property type="molecule type" value="Genomic_DNA"/>
</dbReference>
<keyword evidence="2" id="KW-1185">Reference proteome</keyword>
<accession>A0AAV4LV54</accession>
<comment type="caution">
    <text evidence="1">The sequence shown here is derived from an EMBL/GenBank/DDBJ whole genome shotgun (WGS) entry which is preliminary data.</text>
</comment>
<dbReference type="AlphaFoldDB" id="A0AAV4LV54"/>
<protein>
    <submittedName>
        <fullName evidence="1">Quinone oxidoreductase-like protein 1</fullName>
    </submittedName>
</protein>
<organism evidence="1 2">
    <name type="scientific">Babesia caballi</name>
    <dbReference type="NCBI Taxonomy" id="5871"/>
    <lineage>
        <taxon>Eukaryota</taxon>
        <taxon>Sar</taxon>
        <taxon>Alveolata</taxon>
        <taxon>Apicomplexa</taxon>
        <taxon>Aconoidasida</taxon>
        <taxon>Piroplasmida</taxon>
        <taxon>Babesiidae</taxon>
        <taxon>Babesia</taxon>
    </lineage>
</organism>
<dbReference type="Proteomes" id="UP001497744">
    <property type="component" value="Unassembled WGS sequence"/>
</dbReference>
<proteinExistence type="predicted"/>
<name>A0AAV4LV54_BABCB</name>
<evidence type="ECO:0000313" key="1">
    <source>
        <dbReference type="EMBL" id="GIX63726.1"/>
    </source>
</evidence>
<gene>
    <name evidence="1" type="ORF">BcabD6B2_31610</name>
</gene>
<sequence length="291" mass="31888">MMTRDTVRLQVGAGRVCRTCSGTIESVVSEEGPQTVDTWEGKRVAGVTANTSAVPGGIIENHPVSRIVMLPETSKIANEDLVNNLMPLCRALTCENLHLRTLDDEVVVVVAGSLRSAVPYLQWLLIKSTRVITYLPPPEDGMPPESAVEEDYKHELFSHRKFKPLLSSVIIRRVPVAAISESALKLTNGVGVSAIAVLPDAVKAFKVEEVQLGRQALLAAGMGCRIVWQQPLEQVDPCEAQCLFRKGNSLEFFNFRVILEAHSADGVVQHALLETVKRASHNTLYTEAQTR</sequence>
<evidence type="ECO:0000313" key="2">
    <source>
        <dbReference type="Proteomes" id="UP001497744"/>
    </source>
</evidence>
<dbReference type="GeneID" id="94195207"/>
<dbReference type="RefSeq" id="XP_067715795.1">
    <property type="nucleotide sequence ID" value="XM_067859694.1"/>
</dbReference>